<accession>A0A6L2K787</accession>
<feature type="compositionally biased region" description="Polar residues" evidence="1">
    <location>
        <begin position="17"/>
        <end position="30"/>
    </location>
</feature>
<evidence type="ECO:0000313" key="2">
    <source>
        <dbReference type="EMBL" id="GEU45271.1"/>
    </source>
</evidence>
<dbReference type="PANTHER" id="PTHR14523:SF1">
    <property type="entry name" value="HOMOLOGOUS RECOMBINATION OB-FOLD PROTEIN"/>
    <property type="match status" value="1"/>
</dbReference>
<dbReference type="AlphaFoldDB" id="A0A6L2K787"/>
<sequence>MSRTRDNHYHLISSSSQNLDVDSLEENPNSKVVEDVGEDEDFKGESWVSAVEFVNANGGIVNGCLGDIKNYLKNEKLKQVVAIIKSCTPNALDDLTVTLKDVSQMFSPKPSIHYLNITMRNLVKVLPKNIVSESCSGVGGSGMLDEVKIIKMVEEEEMAELELQVGRNLIDQEEHKLRLDKEALILTFEEKQEKQWLNKNVRTNVGKIKS</sequence>
<name>A0A6L2K787_TANCI</name>
<feature type="region of interest" description="Disordered" evidence="1">
    <location>
        <begin position="17"/>
        <end position="36"/>
    </location>
</feature>
<organism evidence="2">
    <name type="scientific">Tanacetum cinerariifolium</name>
    <name type="common">Dalmatian daisy</name>
    <name type="synonym">Chrysanthemum cinerariifolium</name>
    <dbReference type="NCBI Taxonomy" id="118510"/>
    <lineage>
        <taxon>Eukaryota</taxon>
        <taxon>Viridiplantae</taxon>
        <taxon>Streptophyta</taxon>
        <taxon>Embryophyta</taxon>
        <taxon>Tracheophyta</taxon>
        <taxon>Spermatophyta</taxon>
        <taxon>Magnoliopsida</taxon>
        <taxon>eudicotyledons</taxon>
        <taxon>Gunneridae</taxon>
        <taxon>Pentapetalae</taxon>
        <taxon>asterids</taxon>
        <taxon>campanulids</taxon>
        <taxon>Asterales</taxon>
        <taxon>Asteraceae</taxon>
        <taxon>Asteroideae</taxon>
        <taxon>Anthemideae</taxon>
        <taxon>Anthemidinae</taxon>
        <taxon>Tanacetum</taxon>
    </lineage>
</organism>
<dbReference type="EMBL" id="BKCJ010001963">
    <property type="protein sequence ID" value="GEU45271.1"/>
    <property type="molecule type" value="Genomic_DNA"/>
</dbReference>
<comment type="caution">
    <text evidence="2">The sequence shown here is derived from an EMBL/GenBank/DDBJ whole genome shotgun (WGS) entry which is preliminary data.</text>
</comment>
<dbReference type="GO" id="GO:0000725">
    <property type="term" value="P:recombinational repair"/>
    <property type="evidence" value="ECO:0007669"/>
    <property type="project" value="InterPro"/>
</dbReference>
<protein>
    <submittedName>
        <fullName evidence="2">Uncharacterized protein</fullName>
    </submittedName>
</protein>
<reference evidence="2" key="1">
    <citation type="journal article" date="2019" name="Sci. Rep.">
        <title>Draft genome of Tanacetum cinerariifolium, the natural source of mosquito coil.</title>
        <authorList>
            <person name="Yamashiro T."/>
            <person name="Shiraishi A."/>
            <person name="Satake H."/>
            <person name="Nakayama K."/>
        </authorList>
    </citation>
    <scope>NUCLEOTIDE SEQUENCE</scope>
</reference>
<evidence type="ECO:0000256" key="1">
    <source>
        <dbReference type="SAM" id="MobiDB-lite"/>
    </source>
</evidence>
<dbReference type="PANTHER" id="PTHR14523">
    <property type="entry name" value="UNCHARACTERIZED PROTEIN C17ORF53 HOMOLOG"/>
    <property type="match status" value="1"/>
</dbReference>
<proteinExistence type="predicted"/>
<gene>
    <name evidence="2" type="ORF">Tci_017249</name>
</gene>
<dbReference type="InterPro" id="IPR028045">
    <property type="entry name" value="HROB"/>
</dbReference>